<dbReference type="Proteomes" id="UP000827092">
    <property type="component" value="Unassembled WGS sequence"/>
</dbReference>
<keyword evidence="3" id="KW-1185">Reference proteome</keyword>
<evidence type="ECO:0000256" key="1">
    <source>
        <dbReference type="SAM" id="MobiDB-lite"/>
    </source>
</evidence>
<reference evidence="2 3" key="1">
    <citation type="journal article" date="2022" name="Nat. Ecol. Evol.">
        <title>A masculinizing supergene underlies an exaggerated male reproductive morph in a spider.</title>
        <authorList>
            <person name="Hendrickx F."/>
            <person name="De Corte Z."/>
            <person name="Sonet G."/>
            <person name="Van Belleghem S.M."/>
            <person name="Kostlbacher S."/>
            <person name="Vangestel C."/>
        </authorList>
    </citation>
    <scope>NUCLEOTIDE SEQUENCE [LARGE SCALE GENOMIC DNA]</scope>
    <source>
        <strain evidence="2">W744_W776</strain>
    </source>
</reference>
<dbReference type="AlphaFoldDB" id="A0AAV6TYC9"/>
<proteinExistence type="predicted"/>
<accession>A0AAV6TYC9</accession>
<evidence type="ECO:0000313" key="2">
    <source>
        <dbReference type="EMBL" id="KAG8176653.1"/>
    </source>
</evidence>
<sequence length="104" mass="11763">MKKGERLKILDVSHPCSLLKASDKGTNYYFFITFILFQLGTETSKIETQTRNYRLPPPEGTSGQRRQSSAEVGQKSGLGLPQSHSVAKNKRHGRQSHRESDQLF</sequence>
<evidence type="ECO:0000313" key="3">
    <source>
        <dbReference type="Proteomes" id="UP000827092"/>
    </source>
</evidence>
<gene>
    <name evidence="2" type="ORF">JTE90_029301</name>
</gene>
<feature type="region of interest" description="Disordered" evidence="1">
    <location>
        <begin position="48"/>
        <end position="104"/>
    </location>
</feature>
<dbReference type="EMBL" id="JAFNEN010000859">
    <property type="protein sequence ID" value="KAG8176653.1"/>
    <property type="molecule type" value="Genomic_DNA"/>
</dbReference>
<feature type="compositionally biased region" description="Polar residues" evidence="1">
    <location>
        <begin position="61"/>
        <end position="71"/>
    </location>
</feature>
<name>A0AAV6TYC9_9ARAC</name>
<protein>
    <submittedName>
        <fullName evidence="2">Uncharacterized protein</fullName>
    </submittedName>
</protein>
<comment type="caution">
    <text evidence="2">The sequence shown here is derived from an EMBL/GenBank/DDBJ whole genome shotgun (WGS) entry which is preliminary data.</text>
</comment>
<organism evidence="2 3">
    <name type="scientific">Oedothorax gibbosus</name>
    <dbReference type="NCBI Taxonomy" id="931172"/>
    <lineage>
        <taxon>Eukaryota</taxon>
        <taxon>Metazoa</taxon>
        <taxon>Ecdysozoa</taxon>
        <taxon>Arthropoda</taxon>
        <taxon>Chelicerata</taxon>
        <taxon>Arachnida</taxon>
        <taxon>Araneae</taxon>
        <taxon>Araneomorphae</taxon>
        <taxon>Entelegynae</taxon>
        <taxon>Araneoidea</taxon>
        <taxon>Linyphiidae</taxon>
        <taxon>Erigoninae</taxon>
        <taxon>Oedothorax</taxon>
    </lineage>
</organism>